<dbReference type="SUPFAM" id="SSF53756">
    <property type="entry name" value="UDP-Glycosyltransferase/glycogen phosphorylase"/>
    <property type="match status" value="1"/>
</dbReference>
<evidence type="ECO:0000313" key="2">
    <source>
        <dbReference type="Proteomes" id="UP001242368"/>
    </source>
</evidence>
<gene>
    <name evidence="1" type="ORF">QW060_20395</name>
</gene>
<proteinExistence type="predicted"/>
<accession>A0ABT8D0F1</accession>
<organism evidence="1 2">
    <name type="scientific">Paenimyroides ceti</name>
    <dbReference type="NCBI Taxonomy" id="395087"/>
    <lineage>
        <taxon>Bacteria</taxon>
        <taxon>Pseudomonadati</taxon>
        <taxon>Bacteroidota</taxon>
        <taxon>Flavobacteriia</taxon>
        <taxon>Flavobacteriales</taxon>
        <taxon>Flavobacteriaceae</taxon>
        <taxon>Paenimyroides</taxon>
    </lineage>
</organism>
<dbReference type="RefSeq" id="WP_290365045.1">
    <property type="nucleotide sequence ID" value="NZ_JAUFQU010000032.1"/>
</dbReference>
<evidence type="ECO:0000313" key="1">
    <source>
        <dbReference type="EMBL" id="MDN3709373.1"/>
    </source>
</evidence>
<dbReference type="Proteomes" id="UP001242368">
    <property type="component" value="Unassembled WGS sequence"/>
</dbReference>
<comment type="caution">
    <text evidence="1">The sequence shown here is derived from an EMBL/GenBank/DDBJ whole genome shotgun (WGS) entry which is preliminary data.</text>
</comment>
<protein>
    <submittedName>
        <fullName evidence="1">Uncharacterized protein</fullName>
    </submittedName>
</protein>
<sequence>MIGDVLLSSLICENLRKAYPDAQIDYLVNESTCLVLQGNPAISNLILFTRKQRKVCLN</sequence>
<dbReference type="EMBL" id="JAUFQU010000032">
    <property type="protein sequence ID" value="MDN3709373.1"/>
    <property type="molecule type" value="Genomic_DNA"/>
</dbReference>
<name>A0ABT8D0F1_9FLAO</name>
<keyword evidence="2" id="KW-1185">Reference proteome</keyword>
<dbReference type="Gene3D" id="3.40.50.2000">
    <property type="entry name" value="Glycogen Phosphorylase B"/>
    <property type="match status" value="1"/>
</dbReference>
<reference evidence="2" key="1">
    <citation type="journal article" date="2019" name="Int. J. Syst. Evol. Microbiol.">
        <title>The Global Catalogue of Microorganisms (GCM) 10K type strain sequencing project: providing services to taxonomists for standard genome sequencing and annotation.</title>
        <authorList>
            <consortium name="The Broad Institute Genomics Platform"/>
            <consortium name="The Broad Institute Genome Sequencing Center for Infectious Disease"/>
            <person name="Wu L."/>
            <person name="Ma J."/>
        </authorList>
    </citation>
    <scope>NUCLEOTIDE SEQUENCE [LARGE SCALE GENOMIC DNA]</scope>
    <source>
        <strain evidence="2">CECT 7184</strain>
    </source>
</reference>